<sequence length="517" mass="60368">MAKLSADEAKMCALIAPDYEVDQSGLLFFCPRSNTEVDDRTELARLVVPEQLQQDFLHHYHTSLEGGHQGIGRTYQRIRMNFNWRGLYRSVQRYVEECVDCKTGKGRPVDRVGSPGNMQSTYPFQIIAMDHIPSLPRSVKGNTELLLWVDLFSGYVITKASSSRSAQTIAESYEECVFRRFGASEAIRHDREPGFMSDFFREFNRIAGQKQRAAMAYRPQANGTAERMVQTLTRSIKMYVMDENQKDWDEYAERLTYAINTAHDRIRGDTPFYLIHGWDPRSTLEATLPLGSTKPRDRDARRWRYGIQRQYQRAQTVVNGRLKDAIRGRADRHNEDRELRDINRGSRVWLYLDRVKEGYARNLAHMWHGPFRVAEKCGDRAVKLDIAGTPYRLFPIVHVSKLKLVRVFPERPTGSLMVEEASRLNFEEALLPEDSWEGNLEADEYEIDKIVDVRSGRRTRYGRIHKQYLVQWKEYDDPTWIDEADLNCGALLQDFDRDRVSRNRFETMQSHEEEDRE</sequence>
<dbReference type="InterPro" id="IPR001584">
    <property type="entry name" value="Integrase_cat-core"/>
</dbReference>
<dbReference type="Gene3D" id="2.40.50.40">
    <property type="match status" value="1"/>
</dbReference>
<dbReference type="CDD" id="cd00024">
    <property type="entry name" value="CD_CSD"/>
    <property type="match status" value="1"/>
</dbReference>
<dbReference type="InterPro" id="IPR000953">
    <property type="entry name" value="Chromo/chromo_shadow_dom"/>
</dbReference>
<dbReference type="InterPro" id="IPR036397">
    <property type="entry name" value="RNaseH_sf"/>
</dbReference>
<dbReference type="PANTHER" id="PTHR37984:SF5">
    <property type="entry name" value="PROTEIN NYNRIN-LIKE"/>
    <property type="match status" value="1"/>
</dbReference>
<dbReference type="SUPFAM" id="SSF54160">
    <property type="entry name" value="Chromo domain-like"/>
    <property type="match status" value="1"/>
</dbReference>
<gene>
    <name evidence="3" type="ORF">PM001_LOCUS2829</name>
</gene>
<dbReference type="GO" id="GO:0003676">
    <property type="term" value="F:nucleic acid binding"/>
    <property type="evidence" value="ECO:0007669"/>
    <property type="project" value="InterPro"/>
</dbReference>
<dbReference type="EMBL" id="CAKLBY020000028">
    <property type="protein sequence ID" value="CAK7904039.1"/>
    <property type="molecule type" value="Genomic_DNA"/>
</dbReference>
<dbReference type="PROSITE" id="PS50013">
    <property type="entry name" value="CHROMO_2"/>
    <property type="match status" value="1"/>
</dbReference>
<dbReference type="Proteomes" id="UP001162060">
    <property type="component" value="Unassembled WGS sequence"/>
</dbReference>
<dbReference type="PANTHER" id="PTHR37984">
    <property type="entry name" value="PROTEIN CBG26694"/>
    <property type="match status" value="1"/>
</dbReference>
<dbReference type="GO" id="GO:0015074">
    <property type="term" value="P:DNA integration"/>
    <property type="evidence" value="ECO:0007669"/>
    <property type="project" value="InterPro"/>
</dbReference>
<dbReference type="SMART" id="SM00298">
    <property type="entry name" value="CHROMO"/>
    <property type="match status" value="1"/>
</dbReference>
<dbReference type="Gene3D" id="3.30.420.10">
    <property type="entry name" value="Ribonuclease H-like superfamily/Ribonuclease H"/>
    <property type="match status" value="1"/>
</dbReference>
<evidence type="ECO:0000259" key="2">
    <source>
        <dbReference type="PROSITE" id="PS50994"/>
    </source>
</evidence>
<evidence type="ECO:0008006" key="5">
    <source>
        <dbReference type="Google" id="ProtNLM"/>
    </source>
</evidence>
<proteinExistence type="predicted"/>
<dbReference type="Gene3D" id="1.10.340.70">
    <property type="match status" value="1"/>
</dbReference>
<dbReference type="InterPro" id="IPR050951">
    <property type="entry name" value="Retrovirus_Pol_polyprotein"/>
</dbReference>
<dbReference type="PROSITE" id="PS50994">
    <property type="entry name" value="INTEGRASE"/>
    <property type="match status" value="1"/>
</dbReference>
<dbReference type="InterPro" id="IPR041588">
    <property type="entry name" value="Integrase_H2C2"/>
</dbReference>
<accession>A0AAV1T5C0</accession>
<dbReference type="InterPro" id="IPR016197">
    <property type="entry name" value="Chromo-like_dom_sf"/>
</dbReference>
<evidence type="ECO:0000313" key="3">
    <source>
        <dbReference type="EMBL" id="CAK7904039.1"/>
    </source>
</evidence>
<dbReference type="FunFam" id="1.10.340.70:FF:000001">
    <property type="entry name" value="Retrovirus-related Pol polyprotein from transposon gypsy-like Protein"/>
    <property type="match status" value="1"/>
</dbReference>
<dbReference type="AlphaFoldDB" id="A0AAV1T5C0"/>
<dbReference type="Pfam" id="PF00385">
    <property type="entry name" value="Chromo"/>
    <property type="match status" value="1"/>
</dbReference>
<dbReference type="InterPro" id="IPR023780">
    <property type="entry name" value="Chromo_domain"/>
</dbReference>
<evidence type="ECO:0000259" key="1">
    <source>
        <dbReference type="PROSITE" id="PS50013"/>
    </source>
</evidence>
<comment type="caution">
    <text evidence="3">The sequence shown here is derived from an EMBL/GenBank/DDBJ whole genome shotgun (WGS) entry which is preliminary data.</text>
</comment>
<evidence type="ECO:0000313" key="4">
    <source>
        <dbReference type="Proteomes" id="UP001162060"/>
    </source>
</evidence>
<dbReference type="SUPFAM" id="SSF53098">
    <property type="entry name" value="Ribonuclease H-like"/>
    <property type="match status" value="1"/>
</dbReference>
<dbReference type="Pfam" id="PF17921">
    <property type="entry name" value="Integrase_H2C2"/>
    <property type="match status" value="1"/>
</dbReference>
<reference evidence="3" key="1">
    <citation type="submission" date="2024-01" db="EMBL/GenBank/DDBJ databases">
        <authorList>
            <person name="Webb A."/>
        </authorList>
    </citation>
    <scope>NUCLEOTIDE SEQUENCE</scope>
    <source>
        <strain evidence="3">Pm1</strain>
    </source>
</reference>
<organism evidence="3 4">
    <name type="scientific">Peronospora matthiolae</name>
    <dbReference type="NCBI Taxonomy" id="2874970"/>
    <lineage>
        <taxon>Eukaryota</taxon>
        <taxon>Sar</taxon>
        <taxon>Stramenopiles</taxon>
        <taxon>Oomycota</taxon>
        <taxon>Peronosporomycetes</taxon>
        <taxon>Peronosporales</taxon>
        <taxon>Peronosporaceae</taxon>
        <taxon>Peronospora</taxon>
    </lineage>
</organism>
<name>A0AAV1T5C0_9STRA</name>
<protein>
    <recommendedName>
        <fullName evidence="5">Reverse transcriptase</fullName>
    </recommendedName>
</protein>
<feature type="domain" description="Integrase catalytic" evidence="2">
    <location>
        <begin position="119"/>
        <end position="279"/>
    </location>
</feature>
<feature type="domain" description="Chromo" evidence="1">
    <location>
        <begin position="445"/>
        <end position="507"/>
    </location>
</feature>
<dbReference type="InterPro" id="IPR012337">
    <property type="entry name" value="RNaseH-like_sf"/>
</dbReference>